<feature type="transmembrane region" description="Helical" evidence="1">
    <location>
        <begin position="94"/>
        <end position="120"/>
    </location>
</feature>
<name>A0ABW7WVL5_9NOCA</name>
<comment type="caution">
    <text evidence="2">The sequence shown here is derived from an EMBL/GenBank/DDBJ whole genome shotgun (WGS) entry which is preliminary data.</text>
</comment>
<reference evidence="2 3" key="1">
    <citation type="submission" date="2024-10" db="EMBL/GenBank/DDBJ databases">
        <title>The Natural Products Discovery Center: Release of the First 8490 Sequenced Strains for Exploring Actinobacteria Biosynthetic Diversity.</title>
        <authorList>
            <person name="Kalkreuter E."/>
            <person name="Kautsar S.A."/>
            <person name="Yang D."/>
            <person name="Bader C.D."/>
            <person name="Teijaro C.N."/>
            <person name="Fluegel L."/>
            <person name="Davis C.M."/>
            <person name="Simpson J.R."/>
            <person name="Lauterbach L."/>
            <person name="Steele A.D."/>
            <person name="Gui C."/>
            <person name="Meng S."/>
            <person name="Li G."/>
            <person name="Viehrig K."/>
            <person name="Ye F."/>
            <person name="Su P."/>
            <person name="Kiefer A.F."/>
            <person name="Nichols A."/>
            <person name="Cepeda A.J."/>
            <person name="Yan W."/>
            <person name="Fan B."/>
            <person name="Jiang Y."/>
            <person name="Adhikari A."/>
            <person name="Zheng C.-J."/>
            <person name="Schuster L."/>
            <person name="Cowan T.M."/>
            <person name="Smanski M.J."/>
            <person name="Chevrette M.G."/>
            <person name="De Carvalho L.P.S."/>
            <person name="Shen B."/>
        </authorList>
    </citation>
    <scope>NUCLEOTIDE SEQUENCE [LARGE SCALE GENOMIC DNA]</scope>
    <source>
        <strain evidence="2 3">NPDC019275</strain>
    </source>
</reference>
<dbReference type="EMBL" id="JBIRYO010000003">
    <property type="protein sequence ID" value="MFI2472896.1"/>
    <property type="molecule type" value="Genomic_DNA"/>
</dbReference>
<dbReference type="Proteomes" id="UP001611415">
    <property type="component" value="Unassembled WGS sequence"/>
</dbReference>
<keyword evidence="1" id="KW-0812">Transmembrane</keyword>
<organism evidence="2 3">
    <name type="scientific">Nocardia xishanensis</name>
    <dbReference type="NCBI Taxonomy" id="238964"/>
    <lineage>
        <taxon>Bacteria</taxon>
        <taxon>Bacillati</taxon>
        <taxon>Actinomycetota</taxon>
        <taxon>Actinomycetes</taxon>
        <taxon>Mycobacteriales</taxon>
        <taxon>Nocardiaceae</taxon>
        <taxon>Nocardia</taxon>
    </lineage>
</organism>
<keyword evidence="1" id="KW-1133">Transmembrane helix</keyword>
<gene>
    <name evidence="2" type="ORF">ACH49W_05905</name>
</gene>
<evidence type="ECO:0000313" key="2">
    <source>
        <dbReference type="EMBL" id="MFI2472896.1"/>
    </source>
</evidence>
<feature type="transmembrane region" description="Helical" evidence="1">
    <location>
        <begin position="55"/>
        <end position="74"/>
    </location>
</feature>
<keyword evidence="1" id="KW-0472">Membrane</keyword>
<feature type="transmembrane region" description="Helical" evidence="1">
    <location>
        <begin position="23"/>
        <end position="43"/>
    </location>
</feature>
<dbReference type="RefSeq" id="WP_364825620.1">
    <property type="nucleotide sequence ID" value="NZ_JBFAYM010000017.1"/>
</dbReference>
<proteinExistence type="predicted"/>
<sequence>MPAGGDHVTSGLATIEQVGRGRVFASTAGIVVFLVAVQATMAFRPGDRTAAECHTAALLGVFVGAMTALAAPTATYRYYVYIHSLRPNGRCSGFARLVFVCSLVLAGLDAVADVLFGAAVGVRTGIVRRNDVDLVADTVSRRRAGDRRSCPRIG</sequence>
<evidence type="ECO:0000313" key="3">
    <source>
        <dbReference type="Proteomes" id="UP001611415"/>
    </source>
</evidence>
<keyword evidence="3" id="KW-1185">Reference proteome</keyword>
<evidence type="ECO:0000256" key="1">
    <source>
        <dbReference type="SAM" id="Phobius"/>
    </source>
</evidence>
<accession>A0ABW7WVL5</accession>
<protein>
    <submittedName>
        <fullName evidence="2">Uncharacterized protein</fullName>
    </submittedName>
</protein>